<proteinExistence type="inferred from homology"/>
<sequence>MAVLIKNVQLFDGRQLHKSKDILIENEKIVAIEDKIDERLVENAIEDNYQDIVKINAAGKLLTPGFIDMHVHLREPGFEYKETIETGSKAAAKGGFTTIACMPNTKPVTDSKEIVEYIYEKANVNNGVKVYPIGAITIGEKGQELTNFQELKDAGIIALSDDGRGVQNAKLMQEAFNNAKSLEIPIIIHAEDDSLAASGHLHDGQKAKELNIKGIPSTSESIMVARDILLAESAKAHVHFAHLSAKESVDWIEVAKAKGIHVTCEVTPQHLVMCDEDILEDHGNYKVNPPIRSNEDQNALIDALNKGVIDIIATDHAPHSDDEKNSGIEKSYFGMTGLETAFAVLYTKLVLTGKISLERVLESLTSKPAEIFNINRGHIFVGSVADMVLIDLNDKKVVEVDKFESKGKNSPFINWDLHGWPVLTMVAGKVIYKDERV</sequence>
<comment type="function">
    <text evidence="1 6">Catalyzes the reversible cyclization of carbamoyl aspartate to dihydroorotate.</text>
</comment>
<dbReference type="STRING" id="766136.BHF68_09930"/>
<evidence type="ECO:0000256" key="4">
    <source>
        <dbReference type="ARBA" id="ARBA00022801"/>
    </source>
</evidence>
<keyword evidence="4 6" id="KW-0378">Hydrolase</keyword>
<feature type="binding site" evidence="6">
    <location>
        <position position="70"/>
    </location>
    <ligand>
        <name>Zn(2+)</name>
        <dbReference type="ChEBI" id="CHEBI:29105"/>
        <label>1</label>
    </ligand>
</feature>
<feature type="domain" description="Dihydroorotase catalytic" evidence="7">
    <location>
        <begin position="59"/>
        <end position="248"/>
    </location>
</feature>
<comment type="cofactor">
    <cofactor evidence="6">
        <name>Zn(2+)</name>
        <dbReference type="ChEBI" id="CHEBI:29105"/>
    </cofactor>
    <text evidence="6">Binds 2 Zn(2+) ions per subunit.</text>
</comment>
<dbReference type="EC" id="3.5.2.3" evidence="6"/>
<feature type="binding site" evidence="6">
    <location>
        <position position="104"/>
    </location>
    <ligand>
        <name>substrate</name>
    </ligand>
</feature>
<dbReference type="InterPro" id="IPR024403">
    <property type="entry name" value="DHOase_cat"/>
</dbReference>
<dbReference type="GO" id="GO:0008270">
    <property type="term" value="F:zinc ion binding"/>
    <property type="evidence" value="ECO:0007669"/>
    <property type="project" value="UniProtKB-UniRule"/>
</dbReference>
<keyword evidence="3 6" id="KW-0479">Metal-binding</keyword>
<dbReference type="HAMAP" id="MF_00220_B">
    <property type="entry name" value="PyrC_classI_B"/>
    <property type="match status" value="1"/>
</dbReference>
<feature type="binding site" evidence="6">
    <location>
        <position position="315"/>
    </location>
    <ligand>
        <name>Zn(2+)</name>
        <dbReference type="ChEBI" id="CHEBI:29105"/>
        <label>1</label>
    </ligand>
</feature>
<keyword evidence="9" id="KW-1185">Reference proteome</keyword>
<dbReference type="InterPro" id="IPR002195">
    <property type="entry name" value="Dihydroorotase_CS"/>
</dbReference>
<feature type="binding site" evidence="6">
    <location>
        <position position="162"/>
    </location>
    <ligand>
        <name>Zn(2+)</name>
        <dbReference type="ChEBI" id="CHEBI:29105"/>
        <label>1</label>
    </ligand>
</feature>
<gene>
    <name evidence="6" type="primary">pyrC</name>
    <name evidence="8" type="ORF">BHF68_09930</name>
</gene>
<protein>
    <recommendedName>
        <fullName evidence="6">Dihydroorotase</fullName>
        <shortName evidence="6">DHOase</shortName>
        <ecNumber evidence="6">3.5.2.3</ecNumber>
    </recommendedName>
</protein>
<evidence type="ECO:0000256" key="6">
    <source>
        <dbReference type="HAMAP-Rule" id="MF_00220"/>
    </source>
</evidence>
<feature type="binding site" evidence="6">
    <location>
        <position position="288"/>
    </location>
    <ligand>
        <name>substrate</name>
    </ligand>
</feature>
<dbReference type="RefSeq" id="WP_069644074.1">
    <property type="nucleotide sequence ID" value="NZ_MIJE01000033.1"/>
</dbReference>
<dbReference type="GO" id="GO:0005737">
    <property type="term" value="C:cytoplasm"/>
    <property type="evidence" value="ECO:0007669"/>
    <property type="project" value="TreeGrafter"/>
</dbReference>
<dbReference type="OrthoDB" id="9765462at2"/>
<feature type="binding site" evidence="6">
    <location>
        <position position="72"/>
    </location>
    <ligand>
        <name>Zn(2+)</name>
        <dbReference type="ChEBI" id="CHEBI:29105"/>
        <label>1</label>
    </ligand>
</feature>
<dbReference type="Gene3D" id="3.20.20.140">
    <property type="entry name" value="Metal-dependent hydrolases"/>
    <property type="match status" value="1"/>
</dbReference>
<dbReference type="InterPro" id="IPR050138">
    <property type="entry name" value="DHOase/Allantoinase_Hydrolase"/>
</dbReference>
<dbReference type="SUPFAM" id="SSF51556">
    <property type="entry name" value="Metallo-dependent hydrolases"/>
    <property type="match status" value="1"/>
</dbReference>
<dbReference type="Gene3D" id="2.30.40.10">
    <property type="entry name" value="Urease, subunit C, domain 1"/>
    <property type="match status" value="1"/>
</dbReference>
<dbReference type="UniPathway" id="UPA00070">
    <property type="reaction ID" value="UER00117"/>
</dbReference>
<evidence type="ECO:0000256" key="2">
    <source>
        <dbReference type="ARBA" id="ARBA00010286"/>
    </source>
</evidence>
<comment type="catalytic activity">
    <reaction evidence="6">
        <text>(S)-dihydroorotate + H2O = N-carbamoyl-L-aspartate + H(+)</text>
        <dbReference type="Rhea" id="RHEA:24296"/>
        <dbReference type="ChEBI" id="CHEBI:15377"/>
        <dbReference type="ChEBI" id="CHEBI:15378"/>
        <dbReference type="ChEBI" id="CHEBI:30864"/>
        <dbReference type="ChEBI" id="CHEBI:32814"/>
        <dbReference type="EC" id="3.5.2.3"/>
    </reaction>
</comment>
<organism evidence="8 9">
    <name type="scientific">Desulfuribacillus alkaliarsenatis</name>
    <dbReference type="NCBI Taxonomy" id="766136"/>
    <lineage>
        <taxon>Bacteria</taxon>
        <taxon>Bacillati</taxon>
        <taxon>Bacillota</taxon>
        <taxon>Desulfuribacillia</taxon>
        <taxon>Desulfuribacillales</taxon>
        <taxon>Desulfuribacillaceae</taxon>
        <taxon>Desulfuribacillus</taxon>
    </lineage>
</organism>
<dbReference type="GO" id="GO:0004151">
    <property type="term" value="F:dihydroorotase activity"/>
    <property type="evidence" value="ECO:0007669"/>
    <property type="project" value="UniProtKB-UniRule"/>
</dbReference>
<dbReference type="GO" id="GO:0044205">
    <property type="term" value="P:'de novo' UMP biosynthetic process"/>
    <property type="evidence" value="ECO:0007669"/>
    <property type="project" value="UniProtKB-UniRule"/>
</dbReference>
<dbReference type="EMBL" id="MIJE01000033">
    <property type="protein sequence ID" value="OEF96153.1"/>
    <property type="molecule type" value="Genomic_DNA"/>
</dbReference>
<dbReference type="CDD" id="cd01317">
    <property type="entry name" value="DHOase_IIa"/>
    <property type="match status" value="1"/>
</dbReference>
<dbReference type="GO" id="GO:0004038">
    <property type="term" value="F:allantoinase activity"/>
    <property type="evidence" value="ECO:0007669"/>
    <property type="project" value="TreeGrafter"/>
</dbReference>
<dbReference type="SUPFAM" id="SSF51338">
    <property type="entry name" value="Composite domain of metallo-dependent hydrolases"/>
    <property type="match status" value="1"/>
</dbReference>
<comment type="similarity">
    <text evidence="2 6">Belongs to the metallo-dependent hydrolases superfamily. DHOase family. Class I DHOase subfamily.</text>
</comment>
<evidence type="ECO:0000259" key="7">
    <source>
        <dbReference type="Pfam" id="PF12890"/>
    </source>
</evidence>
<keyword evidence="6" id="KW-0862">Zinc</keyword>
<dbReference type="PROSITE" id="PS00483">
    <property type="entry name" value="DIHYDROOROTASE_2"/>
    <property type="match status" value="1"/>
</dbReference>
<comment type="pathway">
    <text evidence="6">Pyrimidine metabolism; UMP biosynthesis via de novo pathway; (S)-dihydroorotate from bicarbonate: step 3/3.</text>
</comment>
<evidence type="ECO:0000313" key="8">
    <source>
        <dbReference type="EMBL" id="OEF96153.1"/>
    </source>
</evidence>
<dbReference type="Pfam" id="PF12890">
    <property type="entry name" value="DHOase"/>
    <property type="match status" value="1"/>
</dbReference>
<comment type="caution">
    <text evidence="8">The sequence shown here is derived from an EMBL/GenBank/DDBJ whole genome shotgun (WGS) entry which is preliminary data.</text>
</comment>
<dbReference type="InterPro" id="IPR032466">
    <property type="entry name" value="Metal_Hydrolase"/>
</dbReference>
<evidence type="ECO:0000313" key="9">
    <source>
        <dbReference type="Proteomes" id="UP000094296"/>
    </source>
</evidence>
<dbReference type="InterPro" id="IPR004722">
    <property type="entry name" value="DHOase"/>
</dbReference>
<dbReference type="NCBIfam" id="TIGR00857">
    <property type="entry name" value="pyrC_multi"/>
    <property type="match status" value="1"/>
</dbReference>
<evidence type="ECO:0000256" key="3">
    <source>
        <dbReference type="ARBA" id="ARBA00022723"/>
    </source>
</evidence>
<name>A0A1E5G079_9FIRM</name>
<evidence type="ECO:0000256" key="1">
    <source>
        <dbReference type="ARBA" id="ARBA00002368"/>
    </source>
</evidence>
<evidence type="ECO:0000256" key="5">
    <source>
        <dbReference type="ARBA" id="ARBA00022975"/>
    </source>
</evidence>
<accession>A0A1E5G079</accession>
<dbReference type="PANTHER" id="PTHR43668">
    <property type="entry name" value="ALLANTOINASE"/>
    <property type="match status" value="1"/>
</dbReference>
<feature type="binding site" evidence="6">
    <location>
        <position position="189"/>
    </location>
    <ligand>
        <name>Zn(2+)</name>
        <dbReference type="ChEBI" id="CHEBI:29105"/>
        <label>2</label>
    </ligand>
</feature>
<feature type="binding site" evidence="6">
    <location>
        <begin position="72"/>
        <end position="74"/>
    </location>
    <ligand>
        <name>substrate</name>
    </ligand>
</feature>
<feature type="binding site" evidence="6">
    <location>
        <position position="319"/>
    </location>
    <ligand>
        <name>substrate</name>
    </ligand>
</feature>
<dbReference type="Proteomes" id="UP000094296">
    <property type="component" value="Unassembled WGS sequence"/>
</dbReference>
<dbReference type="AlphaFoldDB" id="A0A1E5G079"/>
<reference evidence="8 9" key="1">
    <citation type="submission" date="2016-09" db="EMBL/GenBank/DDBJ databases">
        <title>Draft genome sequence for the type strain of Desulfuribacillus alkaliarsenatis AHT28, an obligately anaerobic, sulfidogenic bacterium isolated from Russian soda lake sediments.</title>
        <authorList>
            <person name="Abin C.A."/>
            <person name="Hollibaugh J.T."/>
        </authorList>
    </citation>
    <scope>NUCLEOTIDE SEQUENCE [LARGE SCALE GENOMIC DNA]</scope>
    <source>
        <strain evidence="8 9">AHT28</strain>
    </source>
</reference>
<dbReference type="PANTHER" id="PTHR43668:SF2">
    <property type="entry name" value="ALLANTOINASE"/>
    <property type="match status" value="1"/>
</dbReference>
<feature type="active site" evidence="6">
    <location>
        <position position="315"/>
    </location>
</feature>
<dbReference type="InterPro" id="IPR011059">
    <property type="entry name" value="Metal-dep_hydrolase_composite"/>
</dbReference>
<dbReference type="GO" id="GO:0006145">
    <property type="term" value="P:purine nucleobase catabolic process"/>
    <property type="evidence" value="ECO:0007669"/>
    <property type="project" value="TreeGrafter"/>
</dbReference>
<feature type="binding site" evidence="6">
    <location>
        <begin position="333"/>
        <end position="334"/>
    </location>
    <ligand>
        <name>substrate</name>
    </ligand>
</feature>
<feature type="binding site" evidence="6">
    <location>
        <position position="242"/>
    </location>
    <ligand>
        <name>Zn(2+)</name>
        <dbReference type="ChEBI" id="CHEBI:29105"/>
        <label>2</label>
    </ligand>
</feature>
<keyword evidence="5 6" id="KW-0665">Pyrimidine biosynthesis</keyword>
<dbReference type="PROSITE" id="PS00482">
    <property type="entry name" value="DIHYDROOROTASE_1"/>
    <property type="match status" value="1"/>
</dbReference>
<feature type="binding site" evidence="6">
    <location>
        <position position="162"/>
    </location>
    <ligand>
        <name>Zn(2+)</name>
        <dbReference type="ChEBI" id="CHEBI:29105"/>
        <label>2</label>
    </ligand>
</feature>